<dbReference type="Proteomes" id="UP000429607">
    <property type="component" value="Unassembled WGS sequence"/>
</dbReference>
<accession>A0A6A3P7P8</accession>
<comment type="caution">
    <text evidence="1">The sequence shown here is derived from an EMBL/GenBank/DDBJ whole genome shotgun (WGS) entry which is preliminary data.</text>
</comment>
<dbReference type="AlphaFoldDB" id="A0A6A3P7P8"/>
<evidence type="ECO:0000313" key="1">
    <source>
        <dbReference type="EMBL" id="KAE9051071.1"/>
    </source>
</evidence>
<dbReference type="EMBL" id="QXFV01000058">
    <property type="protein sequence ID" value="KAE9051071.1"/>
    <property type="molecule type" value="Genomic_DNA"/>
</dbReference>
<evidence type="ECO:0008006" key="3">
    <source>
        <dbReference type="Google" id="ProtNLM"/>
    </source>
</evidence>
<sequence length="114" mass="12282">MPSRCYVWEIEVCSNGNYSGDRVDRNSVSGGVMLVGGMVVIWLCKKQASISLPTLESVFVAASQVTAEMLGITELLKEIGVKAKGVYDLKVDNKAAINQIKGDDTSGKHIDIGY</sequence>
<proteinExistence type="predicted"/>
<protein>
    <recommendedName>
        <fullName evidence="3">Reverse transcriptase Ty1/copia-type domain-containing protein</fullName>
    </recommendedName>
</protein>
<organism evidence="1 2">
    <name type="scientific">Phytophthora rubi</name>
    <dbReference type="NCBI Taxonomy" id="129364"/>
    <lineage>
        <taxon>Eukaryota</taxon>
        <taxon>Sar</taxon>
        <taxon>Stramenopiles</taxon>
        <taxon>Oomycota</taxon>
        <taxon>Peronosporomycetes</taxon>
        <taxon>Peronosporales</taxon>
        <taxon>Peronosporaceae</taxon>
        <taxon>Phytophthora</taxon>
    </lineage>
</organism>
<reference evidence="1 2" key="1">
    <citation type="submission" date="2018-09" db="EMBL/GenBank/DDBJ databases">
        <title>Genomic investigation of the strawberry pathogen Phytophthora fragariae indicates pathogenicity is determined by transcriptional variation in three key races.</title>
        <authorList>
            <person name="Adams T.M."/>
            <person name="Armitage A.D."/>
            <person name="Sobczyk M.K."/>
            <person name="Bates H.J."/>
            <person name="Dunwell J.M."/>
            <person name="Nellist C.F."/>
            <person name="Harrison R.J."/>
        </authorList>
    </citation>
    <scope>NUCLEOTIDE SEQUENCE [LARGE SCALE GENOMIC DNA]</scope>
    <source>
        <strain evidence="1 2">SCRP249</strain>
    </source>
</reference>
<dbReference type="CDD" id="cd09272">
    <property type="entry name" value="RNase_HI_RT_Ty1"/>
    <property type="match status" value="1"/>
</dbReference>
<evidence type="ECO:0000313" key="2">
    <source>
        <dbReference type="Proteomes" id="UP000429607"/>
    </source>
</evidence>
<name>A0A6A3P7P8_9STRA</name>
<gene>
    <name evidence="1" type="ORF">PR001_g1790</name>
</gene>